<dbReference type="EMBL" id="JAEUBD010001178">
    <property type="protein sequence ID" value="KAH3664953.1"/>
    <property type="molecule type" value="Genomic_DNA"/>
</dbReference>
<dbReference type="HAMAP" id="MF_03117">
    <property type="entry name" value="Salvage_MtnC_euk"/>
    <property type="match status" value="1"/>
</dbReference>
<feature type="binding site" evidence="6">
    <location>
        <position position="198"/>
    </location>
    <ligand>
        <name>Mg(2+)</name>
        <dbReference type="ChEBI" id="CHEBI:18420"/>
    </ligand>
</feature>
<dbReference type="EC" id="3.1.3.77" evidence="6"/>
<dbReference type="Pfam" id="PF00702">
    <property type="entry name" value="Hydrolase"/>
    <property type="match status" value="1"/>
</dbReference>
<evidence type="ECO:0000313" key="7">
    <source>
        <dbReference type="EMBL" id="KAH3664953.1"/>
    </source>
</evidence>
<keyword evidence="2 6" id="KW-0479">Metal-binding</keyword>
<feature type="binding site" evidence="6">
    <location>
        <position position="10"/>
    </location>
    <ligand>
        <name>Mg(2+)</name>
        <dbReference type="ChEBI" id="CHEBI:18420"/>
    </ligand>
</feature>
<dbReference type="SFLD" id="SFLDS00003">
    <property type="entry name" value="Haloacid_Dehalogenase"/>
    <property type="match status" value="1"/>
</dbReference>
<dbReference type="CDD" id="cd01629">
    <property type="entry name" value="HAD_EP"/>
    <property type="match status" value="1"/>
</dbReference>
<comment type="subunit">
    <text evidence="6">Monomer.</text>
</comment>
<evidence type="ECO:0000313" key="8">
    <source>
        <dbReference type="Proteomes" id="UP000788993"/>
    </source>
</evidence>
<dbReference type="InterPro" id="IPR036412">
    <property type="entry name" value="HAD-like_sf"/>
</dbReference>
<comment type="pathway">
    <text evidence="6">Amino-acid biosynthesis; L-methionine biosynthesis via salvage pathway; L-methionine from S-methyl-5-thio-alpha-D-ribose 1-phosphate: step 4/6.</text>
</comment>
<dbReference type="GO" id="GO:0019509">
    <property type="term" value="P:L-methionine salvage from methylthioadenosine"/>
    <property type="evidence" value="ECO:0007669"/>
    <property type="project" value="UniProtKB-UniRule"/>
</dbReference>
<dbReference type="SFLD" id="SFLDG01129">
    <property type="entry name" value="C1.5:_HAD__Beta-PGM__Phosphata"/>
    <property type="match status" value="1"/>
</dbReference>
<dbReference type="NCBIfam" id="TIGR01691">
    <property type="entry name" value="enolase-ppase"/>
    <property type="match status" value="1"/>
</dbReference>
<dbReference type="InterPro" id="IPR027511">
    <property type="entry name" value="ENOPH1_eukaryotes"/>
</dbReference>
<feature type="binding site" evidence="6">
    <location>
        <begin position="129"/>
        <end position="130"/>
    </location>
    <ligand>
        <name>substrate</name>
    </ligand>
</feature>
<name>A0A9P8T3J2_9ASCO</name>
<feature type="binding site" evidence="6">
    <location>
        <position position="8"/>
    </location>
    <ligand>
        <name>Mg(2+)</name>
        <dbReference type="ChEBI" id="CHEBI:18420"/>
    </ligand>
</feature>
<dbReference type="SUPFAM" id="SSF56784">
    <property type="entry name" value="HAD-like"/>
    <property type="match status" value="1"/>
</dbReference>
<dbReference type="Gene3D" id="3.40.50.1000">
    <property type="entry name" value="HAD superfamily/HAD-like"/>
    <property type="match status" value="1"/>
</dbReference>
<keyword evidence="6" id="KW-0963">Cytoplasm</keyword>
<evidence type="ECO:0000256" key="6">
    <source>
        <dbReference type="HAMAP-Rule" id="MF_03117"/>
    </source>
</evidence>
<comment type="subcellular location">
    <subcellularLocation>
        <location evidence="6">Cytoplasm</location>
    </subcellularLocation>
    <subcellularLocation>
        <location evidence="6">Nucleus</location>
    </subcellularLocation>
</comment>
<dbReference type="Gene3D" id="1.10.720.60">
    <property type="match status" value="1"/>
</dbReference>
<evidence type="ECO:0000256" key="1">
    <source>
        <dbReference type="ARBA" id="ARBA00022605"/>
    </source>
</evidence>
<dbReference type="Proteomes" id="UP000788993">
    <property type="component" value="Unassembled WGS sequence"/>
</dbReference>
<comment type="catalytic activity">
    <reaction evidence="6">
        <text>5-methylsulfanyl-2,3-dioxopentyl phosphate + H2O = 1,2-dihydroxy-5-(methylsulfanyl)pent-1-en-3-one + phosphate</text>
        <dbReference type="Rhea" id="RHEA:21700"/>
        <dbReference type="ChEBI" id="CHEBI:15377"/>
        <dbReference type="ChEBI" id="CHEBI:43474"/>
        <dbReference type="ChEBI" id="CHEBI:49252"/>
        <dbReference type="ChEBI" id="CHEBI:58828"/>
        <dbReference type="EC" id="3.1.3.77"/>
    </reaction>
</comment>
<keyword evidence="8" id="KW-1185">Reference proteome</keyword>
<dbReference type="PANTHER" id="PTHR20371">
    <property type="entry name" value="ENOLASE-PHOSPHATASE E1"/>
    <property type="match status" value="1"/>
</dbReference>
<keyword evidence="6" id="KW-0539">Nucleus</keyword>
<protein>
    <recommendedName>
        <fullName evidence="6">Enolase-phosphatase E1</fullName>
        <ecNumber evidence="6">3.1.3.77</ecNumber>
    </recommendedName>
    <alternativeName>
        <fullName evidence="6">2,3-diketo-5-methylthio-1-phosphopentane phosphatase</fullName>
    </alternativeName>
</protein>
<comment type="cofactor">
    <cofactor evidence="6">
        <name>Mg(2+)</name>
        <dbReference type="ChEBI" id="CHEBI:18420"/>
    </cofactor>
    <text evidence="6">Binds 1 Mg(2+) ion per subunit.</text>
</comment>
<keyword evidence="3 6" id="KW-0378">Hydrolase</keyword>
<evidence type="ECO:0000256" key="3">
    <source>
        <dbReference type="ARBA" id="ARBA00022801"/>
    </source>
</evidence>
<comment type="function">
    <text evidence="6">Bifunctional enzyme that catalyzes the enolization of 2,3-diketo-5-methylthiopentyl-1-phosphate (DK-MTP-1-P) into the intermediate 2-hydroxy-3-keto-5-methylthiopentenyl-1-phosphate (HK-MTPenyl-1-P), which is then dephosphorylated to form the acireductone 1,2-dihydroxy-3-keto-5-methylthiopentene (DHK-MTPene).</text>
</comment>
<dbReference type="AlphaFoldDB" id="A0A9P8T3J2"/>
<dbReference type="InterPro" id="IPR023943">
    <property type="entry name" value="Enolase-ppase_E1"/>
</dbReference>
<dbReference type="GO" id="GO:0000287">
    <property type="term" value="F:magnesium ion binding"/>
    <property type="evidence" value="ECO:0007669"/>
    <property type="project" value="UniProtKB-UniRule"/>
</dbReference>
<comment type="caution">
    <text evidence="7">The sequence shown here is derived from an EMBL/GenBank/DDBJ whole genome shotgun (WGS) entry which is preliminary data.</text>
</comment>
<accession>A0A9P8T3J2</accession>
<dbReference type="GO" id="GO:0005634">
    <property type="term" value="C:nucleus"/>
    <property type="evidence" value="ECO:0007669"/>
    <property type="project" value="UniProtKB-SubCell"/>
</dbReference>
<dbReference type="GO" id="GO:0043874">
    <property type="term" value="F:acireductone synthase activity"/>
    <property type="evidence" value="ECO:0007669"/>
    <property type="project" value="UniProtKB-EC"/>
</dbReference>
<evidence type="ECO:0000256" key="5">
    <source>
        <dbReference type="ARBA" id="ARBA00023167"/>
    </source>
</evidence>
<evidence type="ECO:0000256" key="4">
    <source>
        <dbReference type="ARBA" id="ARBA00022842"/>
    </source>
</evidence>
<keyword evidence="1 6" id="KW-0028">Amino-acid biosynthesis</keyword>
<comment type="pathway">
    <text evidence="6">Amino-acid biosynthesis; L-methionine biosynthesis via salvage pathway; L-methionine from S-methyl-5-thio-alpha-D-ribose 1-phosphate: step 3/6.</text>
</comment>
<comment type="similarity">
    <text evidence="6">Belongs to the HAD-like hydrolase superfamily. MasA/MtnC family.</text>
</comment>
<reference evidence="7" key="2">
    <citation type="submission" date="2021-01" db="EMBL/GenBank/DDBJ databases">
        <authorList>
            <person name="Schikora-Tamarit M.A."/>
        </authorList>
    </citation>
    <scope>NUCLEOTIDE SEQUENCE</scope>
    <source>
        <strain evidence="7">NCAIM Y.01608</strain>
    </source>
</reference>
<gene>
    <name evidence="6" type="primary">UTR4</name>
    <name evidence="7" type="ORF">OGATHE_003768</name>
</gene>
<dbReference type="PANTHER" id="PTHR20371:SF1">
    <property type="entry name" value="ENOLASE-PHOSPHATASE E1"/>
    <property type="match status" value="1"/>
</dbReference>
<sequence length="240" mass="26646">MVSNIILDIEGTICPISFVKDVLFPYFLQQLPALLDQYQYPLLEDSSDPIKTILLKFPQDKTASRDLLHTHIKALVDNDVKDSVLKELQGLVWAKGYHEGTIKAPLYQDAIQAMYTWSTHKDKKVYIYSSGSVQAQKLLLQYVRSLDEPESAPGKDLNELVSGYFDTTIAGPKIQTSSYSKIAEKINSSPNECLFLSDNPKEVAAALEAGMQSYIVVRPGNAPVESAPAAMISTFDQLEL</sequence>
<proteinExistence type="inferred from homology"/>
<feature type="binding site" evidence="6">
    <location>
        <position position="173"/>
    </location>
    <ligand>
        <name>substrate</name>
    </ligand>
</feature>
<keyword evidence="4 6" id="KW-0460">Magnesium</keyword>
<evidence type="ECO:0000256" key="2">
    <source>
        <dbReference type="ARBA" id="ARBA00022723"/>
    </source>
</evidence>
<organism evidence="7 8">
    <name type="scientific">Ogataea polymorpha</name>
    <dbReference type="NCBI Taxonomy" id="460523"/>
    <lineage>
        <taxon>Eukaryota</taxon>
        <taxon>Fungi</taxon>
        <taxon>Dikarya</taxon>
        <taxon>Ascomycota</taxon>
        <taxon>Saccharomycotina</taxon>
        <taxon>Pichiomycetes</taxon>
        <taxon>Pichiales</taxon>
        <taxon>Pichiaceae</taxon>
        <taxon>Ogataea</taxon>
    </lineage>
</organism>
<keyword evidence="5 6" id="KW-0486">Methionine biosynthesis</keyword>
<reference evidence="7" key="1">
    <citation type="journal article" date="2021" name="Open Biol.">
        <title>Shared evolutionary footprints suggest mitochondrial oxidative damage underlies multiple complex I losses in fungi.</title>
        <authorList>
            <person name="Schikora-Tamarit M.A."/>
            <person name="Marcet-Houben M."/>
            <person name="Nosek J."/>
            <person name="Gabaldon T."/>
        </authorList>
    </citation>
    <scope>NUCLEOTIDE SEQUENCE</scope>
    <source>
        <strain evidence="7">NCAIM Y.01608</strain>
    </source>
</reference>
<dbReference type="GO" id="GO:0005737">
    <property type="term" value="C:cytoplasm"/>
    <property type="evidence" value="ECO:0007669"/>
    <property type="project" value="UniProtKB-SubCell"/>
</dbReference>
<dbReference type="InterPro" id="IPR023214">
    <property type="entry name" value="HAD_sf"/>
</dbReference>
<dbReference type="SFLD" id="SFLDG01133">
    <property type="entry name" value="C1.5.4:_Enolase-phosphatase_Li"/>
    <property type="match status" value="1"/>
</dbReference>